<keyword evidence="2" id="KW-1185">Reference proteome</keyword>
<organism evidence="1 2">
    <name type="scientific">Dermacentor silvarum</name>
    <name type="common">Tick</name>
    <dbReference type="NCBI Taxonomy" id="543639"/>
    <lineage>
        <taxon>Eukaryota</taxon>
        <taxon>Metazoa</taxon>
        <taxon>Ecdysozoa</taxon>
        <taxon>Arthropoda</taxon>
        <taxon>Chelicerata</taxon>
        <taxon>Arachnida</taxon>
        <taxon>Acari</taxon>
        <taxon>Parasitiformes</taxon>
        <taxon>Ixodida</taxon>
        <taxon>Ixodoidea</taxon>
        <taxon>Ixodidae</taxon>
        <taxon>Rhipicephalinae</taxon>
        <taxon>Dermacentor</taxon>
    </lineage>
</organism>
<sequence length="291" mass="30137">MLVCLAAGAYAVNGYGRPDLSDLDDFDGPVTPTTPAAPTGTGTPATPSTPTSTVRPVAPVSPARPAVPVGTLRPLGPVVRPGAVPFAPARRPAIFAPGAGVFVPSGLPGEEWKPYSFGYDTTDEFGTRLFHNEQSDNKNAKTGTYGYRDANGIFRTVSYVADADGYRATIDTNEPGTAPGASADAVFNANPRHLMFAALEGTREATLADMAAGLEARTVAGPVADMVAVLAAAPVGFMAVGTAVGMVLGTEVDTQAVPITEVPSEPDIEVDTLLQQPFQLDYRVIMVTMAI</sequence>
<gene>
    <name evidence="1" type="ORF">HPB49_013190</name>
</gene>
<evidence type="ECO:0000313" key="1">
    <source>
        <dbReference type="EMBL" id="KAH7966030.1"/>
    </source>
</evidence>
<dbReference type="Proteomes" id="UP000821865">
    <property type="component" value="Chromosome 2"/>
</dbReference>
<dbReference type="EMBL" id="CM023471">
    <property type="protein sequence ID" value="KAH7966030.1"/>
    <property type="molecule type" value="Genomic_DNA"/>
</dbReference>
<name>A0ACB8DDI2_DERSI</name>
<protein>
    <submittedName>
        <fullName evidence="1">Uncharacterized protein</fullName>
    </submittedName>
</protein>
<reference evidence="1" key="1">
    <citation type="submission" date="2020-05" db="EMBL/GenBank/DDBJ databases">
        <title>Large-scale comparative analyses of tick genomes elucidate their genetic diversity and vector capacities.</title>
        <authorList>
            <person name="Jia N."/>
            <person name="Wang J."/>
            <person name="Shi W."/>
            <person name="Du L."/>
            <person name="Sun Y."/>
            <person name="Zhan W."/>
            <person name="Jiang J."/>
            <person name="Wang Q."/>
            <person name="Zhang B."/>
            <person name="Ji P."/>
            <person name="Sakyi L.B."/>
            <person name="Cui X."/>
            <person name="Yuan T."/>
            <person name="Jiang B."/>
            <person name="Yang W."/>
            <person name="Lam T.T.-Y."/>
            <person name="Chang Q."/>
            <person name="Ding S."/>
            <person name="Wang X."/>
            <person name="Zhu J."/>
            <person name="Ruan X."/>
            <person name="Zhao L."/>
            <person name="Wei J."/>
            <person name="Que T."/>
            <person name="Du C."/>
            <person name="Cheng J."/>
            <person name="Dai P."/>
            <person name="Han X."/>
            <person name="Huang E."/>
            <person name="Gao Y."/>
            <person name="Liu J."/>
            <person name="Shao H."/>
            <person name="Ye R."/>
            <person name="Li L."/>
            <person name="Wei W."/>
            <person name="Wang X."/>
            <person name="Wang C."/>
            <person name="Yang T."/>
            <person name="Huo Q."/>
            <person name="Li W."/>
            <person name="Guo W."/>
            <person name="Chen H."/>
            <person name="Zhou L."/>
            <person name="Ni X."/>
            <person name="Tian J."/>
            <person name="Zhou Y."/>
            <person name="Sheng Y."/>
            <person name="Liu T."/>
            <person name="Pan Y."/>
            <person name="Xia L."/>
            <person name="Li J."/>
            <person name="Zhao F."/>
            <person name="Cao W."/>
        </authorList>
    </citation>
    <scope>NUCLEOTIDE SEQUENCE</scope>
    <source>
        <strain evidence="1">Dsil-2018</strain>
    </source>
</reference>
<comment type="caution">
    <text evidence="1">The sequence shown here is derived from an EMBL/GenBank/DDBJ whole genome shotgun (WGS) entry which is preliminary data.</text>
</comment>
<accession>A0ACB8DDI2</accession>
<proteinExistence type="predicted"/>
<evidence type="ECO:0000313" key="2">
    <source>
        <dbReference type="Proteomes" id="UP000821865"/>
    </source>
</evidence>